<dbReference type="EMBL" id="EF568108">
    <property type="protein sequence ID" value="ABQ08831.1"/>
    <property type="molecule type" value="Genomic_DNA"/>
</dbReference>
<evidence type="ECO:0000313" key="2">
    <source>
        <dbReference type="EMBL" id="ABQ08831.1"/>
    </source>
</evidence>
<name>B0YLL2_GHVS</name>
<keyword evidence="1" id="KW-0472">Membrane</keyword>
<reference evidence="2 3" key="2">
    <citation type="journal article" date="2008" name="J. Virol.">
        <title>Genome analysis of a Glossina pallidipes salivary gland hypertrophy virus reveals a novel, large, double-stranded circular DNA virus.</title>
        <authorList>
            <person name="Abd-Alla A.M."/>
            <person name="Cousserans F."/>
            <person name="Parker A.G."/>
            <person name="Jehle J.A."/>
            <person name="Parker N.J."/>
            <person name="Vlak J.M."/>
            <person name="Robinson A.S."/>
            <person name="Bergoin M."/>
        </authorList>
    </citation>
    <scope>NUCLEOTIDE SEQUENCE [LARGE SCALE GENOMIC DNA]</scope>
    <source>
        <strain evidence="3">Isolate Glossina pallidipes/Ethiopia/Seibersdorf/-</strain>
    </source>
</reference>
<evidence type="ECO:0000313" key="3">
    <source>
        <dbReference type="Proteomes" id="UP000011301"/>
    </source>
</evidence>
<evidence type="ECO:0000256" key="1">
    <source>
        <dbReference type="SAM" id="Phobius"/>
    </source>
</evidence>
<keyword evidence="1" id="KW-0812">Transmembrane</keyword>
<proteinExistence type="predicted"/>
<reference evidence="2 3" key="1">
    <citation type="journal article" date="2007" name="J. Virol. Methods">
        <title>Development of a non-destructive PCR method for detection of the salivary gland hypertrophy virus (SGHV) in tsetse flies.</title>
        <authorList>
            <person name="Abd-Alla A."/>
            <person name="Bossin H."/>
            <person name="Cousserans F."/>
            <person name="Parker A."/>
            <person name="Bergoin M."/>
            <person name="Robinson A."/>
        </authorList>
    </citation>
    <scope>NUCLEOTIDE SEQUENCE [LARGE SCALE GENOMIC DNA]</scope>
    <source>
        <strain evidence="3">Isolate Glossina pallidipes/Ethiopia/Seibersdorf/-</strain>
    </source>
</reference>
<dbReference type="GeneID" id="5950860"/>
<organism evidence="2 3">
    <name type="scientific">Glossina hytrovirus (isolate Glossina pallidipes/Ethiopia/Seibersdorf/-)</name>
    <name type="common">GHV</name>
    <dbReference type="NCBI Taxonomy" id="379529"/>
    <lineage>
        <taxon>Viruses</taxon>
        <taxon>Viruses incertae sedis</taxon>
        <taxon>Naldaviricetes</taxon>
        <taxon>Lefavirales</taxon>
        <taxon>Hytrosaviridae</taxon>
        <taxon>Glossinavirus</taxon>
        <taxon>Glossinavirus glopallidipedis</taxon>
    </lineage>
</organism>
<dbReference type="Proteomes" id="UP000011301">
    <property type="component" value="Segment"/>
</dbReference>
<organismHost>
    <name type="scientific">Glossina</name>
    <name type="common">tsetse flies</name>
    <dbReference type="NCBI Taxonomy" id="7393"/>
</organismHost>
<protein>
    <submittedName>
        <fullName evidence="2">Uncharacterized protein</fullName>
    </submittedName>
</protein>
<accession>B0YLL2</accession>
<dbReference type="RefSeq" id="YP_001687006.1">
    <property type="nucleotide sequence ID" value="NC_010356.1"/>
</dbReference>
<feature type="transmembrane region" description="Helical" evidence="1">
    <location>
        <begin position="41"/>
        <end position="62"/>
    </location>
</feature>
<sequence>MNLVWSYSVGNYFLQSCIIMCVKLSTRFSCVPYIMKTKQWVVNLLCFINIFILLLIIFKVLILNSNTFSCIIIHNTTV</sequence>
<keyword evidence="1" id="KW-1133">Transmembrane helix</keyword>
<keyword evidence="3" id="KW-1185">Reference proteome</keyword>
<dbReference type="KEGG" id="vg:5950860"/>
<gene>
    <name evidence="2" type="ORF">SGHV058</name>
</gene>